<comment type="pathway">
    <text evidence="2">Cofactor biosynthesis; NAD(+) biosynthesis; nicotinate D-ribonucleotide from quinolinate: step 1/1.</text>
</comment>
<protein>
    <recommendedName>
        <fullName evidence="11">Probable nicotinate-nucleotide pyrophosphorylase [carboxylating]</fullName>
        <ecNumber evidence="5">2.4.2.19</ecNumber>
    </recommendedName>
    <alternativeName>
        <fullName evidence="9">Quinolinate phosphoribosyltransferase [decarboxylating]</fullName>
    </alternativeName>
</protein>
<evidence type="ECO:0000256" key="10">
    <source>
        <dbReference type="ARBA" id="ARBA00047445"/>
    </source>
</evidence>
<dbReference type="GO" id="GO:0005737">
    <property type="term" value="C:cytoplasm"/>
    <property type="evidence" value="ECO:0007669"/>
    <property type="project" value="TreeGrafter"/>
</dbReference>
<gene>
    <name evidence="16" type="primary">nadC</name>
    <name evidence="16" type="ORF">ENM15_05330</name>
</gene>
<evidence type="ECO:0000256" key="2">
    <source>
        <dbReference type="ARBA" id="ARBA00004893"/>
    </source>
</evidence>
<evidence type="ECO:0000313" key="16">
    <source>
        <dbReference type="EMBL" id="HHQ16219.1"/>
    </source>
</evidence>
<dbReference type="PANTHER" id="PTHR32179:SF3">
    <property type="entry name" value="NICOTINATE-NUCLEOTIDE PYROPHOSPHORYLASE [CARBOXYLATING]"/>
    <property type="match status" value="1"/>
</dbReference>
<evidence type="ECO:0000256" key="1">
    <source>
        <dbReference type="ARBA" id="ARBA00003237"/>
    </source>
</evidence>
<dbReference type="CDD" id="cd01572">
    <property type="entry name" value="QPRTase"/>
    <property type="match status" value="1"/>
</dbReference>
<comment type="caution">
    <text evidence="16">The sequence shown here is derived from an EMBL/GenBank/DDBJ whole genome shotgun (WGS) entry which is preliminary data.</text>
</comment>
<evidence type="ECO:0000256" key="13">
    <source>
        <dbReference type="PIRSR" id="PIRSR006250-1"/>
    </source>
</evidence>
<evidence type="ECO:0000256" key="5">
    <source>
        <dbReference type="ARBA" id="ARBA00011944"/>
    </source>
</evidence>
<dbReference type="InterPro" id="IPR002638">
    <property type="entry name" value="Quinolinate_PRibosylTrfase_C"/>
</dbReference>
<dbReference type="InterPro" id="IPR022412">
    <property type="entry name" value="Quinolinate_PRibosylTrfase_N"/>
</dbReference>
<dbReference type="SUPFAM" id="SSF51690">
    <property type="entry name" value="Nicotinate/Quinolinate PRTase C-terminal domain-like"/>
    <property type="match status" value="1"/>
</dbReference>
<dbReference type="InterPro" id="IPR027277">
    <property type="entry name" value="NadC/ModD"/>
</dbReference>
<keyword evidence="6" id="KW-0662">Pyridine nucleotide biosynthesis</keyword>
<dbReference type="SUPFAM" id="SSF54675">
    <property type="entry name" value="Nicotinate/Quinolinate PRTase N-terminal domain-like"/>
    <property type="match status" value="1"/>
</dbReference>
<dbReference type="GO" id="GO:0009435">
    <property type="term" value="P:NAD+ biosynthetic process"/>
    <property type="evidence" value="ECO:0007669"/>
    <property type="project" value="UniProtKB-UniPathway"/>
</dbReference>
<feature type="binding site" evidence="13">
    <location>
        <position position="234"/>
    </location>
    <ligand>
        <name>substrate</name>
    </ligand>
</feature>
<comment type="catalytic activity">
    <reaction evidence="10">
        <text>nicotinate beta-D-ribonucleotide + CO2 + diphosphate = quinolinate + 5-phospho-alpha-D-ribose 1-diphosphate + 2 H(+)</text>
        <dbReference type="Rhea" id="RHEA:12733"/>
        <dbReference type="ChEBI" id="CHEBI:15378"/>
        <dbReference type="ChEBI" id="CHEBI:16526"/>
        <dbReference type="ChEBI" id="CHEBI:29959"/>
        <dbReference type="ChEBI" id="CHEBI:33019"/>
        <dbReference type="ChEBI" id="CHEBI:57502"/>
        <dbReference type="ChEBI" id="CHEBI:58017"/>
        <dbReference type="EC" id="2.4.2.19"/>
    </reaction>
</comment>
<evidence type="ECO:0000256" key="4">
    <source>
        <dbReference type="ARBA" id="ARBA00011218"/>
    </source>
</evidence>
<evidence type="ECO:0000256" key="7">
    <source>
        <dbReference type="ARBA" id="ARBA00022676"/>
    </source>
</evidence>
<feature type="domain" description="Quinolinate phosphoribosyl transferase C-terminal" evidence="14">
    <location>
        <begin position="127"/>
        <end position="296"/>
    </location>
</feature>
<dbReference type="FunFam" id="3.90.1170.20:FF:000001">
    <property type="entry name" value="Nicotinate-nucleotide diphosphorylase (Carboxylating)"/>
    <property type="match status" value="1"/>
</dbReference>
<dbReference type="UniPathway" id="UPA00253">
    <property type="reaction ID" value="UER00331"/>
</dbReference>
<feature type="binding site" evidence="13">
    <location>
        <begin position="281"/>
        <end position="283"/>
    </location>
    <ligand>
        <name>substrate</name>
    </ligand>
</feature>
<evidence type="ECO:0000256" key="9">
    <source>
        <dbReference type="ARBA" id="ARBA00033102"/>
    </source>
</evidence>
<feature type="binding site" evidence="13">
    <location>
        <begin position="148"/>
        <end position="150"/>
    </location>
    <ligand>
        <name>substrate</name>
    </ligand>
</feature>
<comment type="subunit">
    <text evidence="4">Hexamer formed by 3 homodimers.</text>
</comment>
<dbReference type="PIRSF" id="PIRSF006250">
    <property type="entry name" value="NadC_ModD"/>
    <property type="match status" value="1"/>
</dbReference>
<dbReference type="Gene3D" id="3.20.20.70">
    <property type="entry name" value="Aldolase class I"/>
    <property type="match status" value="1"/>
</dbReference>
<evidence type="ECO:0000256" key="11">
    <source>
        <dbReference type="ARBA" id="ARBA00069173"/>
    </source>
</evidence>
<dbReference type="InterPro" id="IPR036068">
    <property type="entry name" value="Nicotinate_pribotase-like_C"/>
</dbReference>
<evidence type="ECO:0000256" key="8">
    <source>
        <dbReference type="ARBA" id="ARBA00022679"/>
    </source>
</evidence>
<proteinExistence type="inferred from homology"/>
<feature type="binding site" evidence="13">
    <location>
        <position position="182"/>
    </location>
    <ligand>
        <name>substrate</name>
    </ligand>
</feature>
<feature type="binding site" evidence="13">
    <location>
        <position position="115"/>
    </location>
    <ligand>
        <name>substrate</name>
    </ligand>
</feature>
<dbReference type="InterPro" id="IPR037128">
    <property type="entry name" value="Quinolinate_PRibosylTase_N_sf"/>
</dbReference>
<dbReference type="InterPro" id="IPR013785">
    <property type="entry name" value="Aldolase_TIM"/>
</dbReference>
<dbReference type="FunFam" id="3.20.20.70:FF:000030">
    <property type="entry name" value="Nicotinate-nucleotide pyrophosphorylase, carboxylating"/>
    <property type="match status" value="1"/>
</dbReference>
<keyword evidence="8 12" id="KW-0808">Transferase</keyword>
<accession>A0A7V5XGV8</accession>
<comment type="function">
    <text evidence="1">Involved in the catabolism of quinolinic acid (QA).</text>
</comment>
<feature type="binding site" evidence="13">
    <location>
        <position position="172"/>
    </location>
    <ligand>
        <name>substrate</name>
    </ligand>
</feature>
<dbReference type="GO" id="GO:0004514">
    <property type="term" value="F:nicotinate-nucleotide diphosphorylase (carboxylating) activity"/>
    <property type="evidence" value="ECO:0007669"/>
    <property type="project" value="UniProtKB-EC"/>
</dbReference>
<dbReference type="InterPro" id="IPR004393">
    <property type="entry name" value="NadC"/>
</dbReference>
<dbReference type="GO" id="GO:0034213">
    <property type="term" value="P:quinolinate catabolic process"/>
    <property type="evidence" value="ECO:0007669"/>
    <property type="project" value="TreeGrafter"/>
</dbReference>
<evidence type="ECO:0000256" key="3">
    <source>
        <dbReference type="ARBA" id="ARBA00009400"/>
    </source>
</evidence>
<name>A0A7V5XGV8_9BACT</name>
<dbReference type="Pfam" id="PF02749">
    <property type="entry name" value="QRPTase_N"/>
    <property type="match status" value="1"/>
</dbReference>
<dbReference type="AlphaFoldDB" id="A0A7V5XGV8"/>
<dbReference type="EMBL" id="DRWR01000092">
    <property type="protein sequence ID" value="HHQ16219.1"/>
    <property type="molecule type" value="Genomic_DNA"/>
</dbReference>
<dbReference type="NCBIfam" id="TIGR00078">
    <property type="entry name" value="nadC"/>
    <property type="match status" value="1"/>
</dbReference>
<reference evidence="16" key="1">
    <citation type="journal article" date="2020" name="mSystems">
        <title>Genome- and Community-Level Interaction Insights into Carbon Utilization and Element Cycling Functions of Hydrothermarchaeota in Hydrothermal Sediment.</title>
        <authorList>
            <person name="Zhou Z."/>
            <person name="Liu Y."/>
            <person name="Xu W."/>
            <person name="Pan J."/>
            <person name="Luo Z.H."/>
            <person name="Li M."/>
        </authorList>
    </citation>
    <scope>NUCLEOTIDE SEQUENCE [LARGE SCALE GENOMIC DNA]</scope>
    <source>
        <strain evidence="16">SpSt-106</strain>
    </source>
</reference>
<comment type="similarity">
    <text evidence="3 12">Belongs to the NadC/ModD family.</text>
</comment>
<sequence length="303" mass="34037">MIKIKTYILFFQRYKQKLLENWKIREIVKSALKEDLPFGDITSEILIPSKLYGKAFFLAKENLVVCGKSVVEEVFNLIDPEIKIIWQVEEGAEAEAQSKLGFVEGNIKSILKGERVALNFFQHLCGIATYTRKIVQKLAPYCTILLDTRKTLPGLKILQKYAVRVGGGKNHRFSLSDGILIKDNHIKALGGINEVIKKLKNIPHYLKVEIEIKSLEELEILLNSEAPVDIILLDNFPAEKLKEAVNMIKSTKSHIKIEVSGGITLENVEAIAKTGIDYISSGALTHSVKAVDISLKIDSIYNY</sequence>
<feature type="binding site" evidence="13">
    <location>
        <position position="211"/>
    </location>
    <ligand>
        <name>substrate</name>
    </ligand>
</feature>
<evidence type="ECO:0000259" key="15">
    <source>
        <dbReference type="Pfam" id="PF02749"/>
    </source>
</evidence>
<dbReference type="PANTHER" id="PTHR32179">
    <property type="entry name" value="NICOTINATE-NUCLEOTIDE PYROPHOSPHORYLASE [CARBOXYLATING]"/>
    <property type="match status" value="1"/>
</dbReference>
<keyword evidence="7 12" id="KW-0328">Glycosyltransferase</keyword>
<dbReference type="EC" id="2.4.2.19" evidence="5"/>
<dbReference type="Gene3D" id="3.90.1170.20">
    <property type="entry name" value="Quinolinate phosphoribosyl transferase, N-terminal domain"/>
    <property type="match status" value="1"/>
</dbReference>
<feature type="binding site" evidence="13">
    <location>
        <begin position="260"/>
        <end position="262"/>
    </location>
    <ligand>
        <name>substrate</name>
    </ligand>
</feature>
<evidence type="ECO:0000259" key="14">
    <source>
        <dbReference type="Pfam" id="PF01729"/>
    </source>
</evidence>
<organism evidence="16">
    <name type="scientific">Thermodesulfobacterium geofontis</name>
    <dbReference type="NCBI Taxonomy" id="1295609"/>
    <lineage>
        <taxon>Bacteria</taxon>
        <taxon>Pseudomonadati</taxon>
        <taxon>Thermodesulfobacteriota</taxon>
        <taxon>Thermodesulfobacteria</taxon>
        <taxon>Thermodesulfobacteriales</taxon>
        <taxon>Thermodesulfobacteriaceae</taxon>
        <taxon>Thermodesulfobacterium</taxon>
    </lineage>
</organism>
<evidence type="ECO:0000256" key="6">
    <source>
        <dbReference type="ARBA" id="ARBA00022642"/>
    </source>
</evidence>
<feature type="domain" description="Quinolinate phosphoribosyl transferase N-terminal" evidence="15">
    <location>
        <begin position="40"/>
        <end position="125"/>
    </location>
</feature>
<evidence type="ECO:0000256" key="12">
    <source>
        <dbReference type="PIRNR" id="PIRNR006250"/>
    </source>
</evidence>
<dbReference type="Pfam" id="PF01729">
    <property type="entry name" value="QRPTase_C"/>
    <property type="match status" value="1"/>
</dbReference>